<dbReference type="InterPro" id="IPR056125">
    <property type="entry name" value="DUF7708"/>
</dbReference>
<evidence type="ECO:0000313" key="3">
    <source>
        <dbReference type="Proteomes" id="UP000700596"/>
    </source>
</evidence>
<dbReference type="InterPro" id="IPR000719">
    <property type="entry name" value="Prot_kinase_dom"/>
</dbReference>
<reference evidence="2" key="1">
    <citation type="journal article" date="2021" name="Nat. Commun.">
        <title>Genetic determinants of endophytism in the Arabidopsis root mycobiome.</title>
        <authorList>
            <person name="Mesny F."/>
            <person name="Miyauchi S."/>
            <person name="Thiergart T."/>
            <person name="Pickel B."/>
            <person name="Atanasova L."/>
            <person name="Karlsson M."/>
            <person name="Huettel B."/>
            <person name="Barry K.W."/>
            <person name="Haridas S."/>
            <person name="Chen C."/>
            <person name="Bauer D."/>
            <person name="Andreopoulos W."/>
            <person name="Pangilinan J."/>
            <person name="LaButti K."/>
            <person name="Riley R."/>
            <person name="Lipzen A."/>
            <person name="Clum A."/>
            <person name="Drula E."/>
            <person name="Henrissat B."/>
            <person name="Kohler A."/>
            <person name="Grigoriev I.V."/>
            <person name="Martin F.M."/>
            <person name="Hacquard S."/>
        </authorList>
    </citation>
    <scope>NUCLEOTIDE SEQUENCE</scope>
    <source>
        <strain evidence="2">MPI-CAGE-CH-0243</strain>
    </source>
</reference>
<dbReference type="GO" id="GO:0004672">
    <property type="term" value="F:protein kinase activity"/>
    <property type="evidence" value="ECO:0007669"/>
    <property type="project" value="InterPro"/>
</dbReference>
<dbReference type="AlphaFoldDB" id="A0A9P9IYA1"/>
<protein>
    <recommendedName>
        <fullName evidence="1">Protein kinase domain-containing protein</fullName>
    </recommendedName>
</protein>
<dbReference type="PROSITE" id="PS50011">
    <property type="entry name" value="PROTEIN_KINASE_DOM"/>
    <property type="match status" value="1"/>
</dbReference>
<gene>
    <name evidence="2" type="ORF">B0J11DRAFT_158753</name>
</gene>
<keyword evidence="3" id="KW-1185">Reference proteome</keyword>
<dbReference type="InterPro" id="IPR011009">
    <property type="entry name" value="Kinase-like_dom_sf"/>
</dbReference>
<dbReference type="Proteomes" id="UP000700596">
    <property type="component" value="Unassembled WGS sequence"/>
</dbReference>
<dbReference type="EMBL" id="JAGMWT010000002">
    <property type="protein sequence ID" value="KAH7135410.1"/>
    <property type="molecule type" value="Genomic_DNA"/>
</dbReference>
<sequence length="361" mass="41553">MSYLLFGNRKSAQVLGGSPTRYEHQAPEAMSSEESYQSEIWSLGCLFLVVIDWYHHGHDESAQWRTLRLSSSKLRGTFFETSPQGQRPSSEVEERIQNLSNELQGSIKEIVDMIPRLLTISPQDRIGLQAIIDELHRIGKGSSSKLVGANSEGKSANGTRANISRFIATQIDENALVWLDENLSPRDYLRFLRYSGRRRVFHVRDILQKIEMKKMSPGLEDDMENRLDTTMRQIDHLSVFLNIVLGNSQYPSIIWSMLQYIFNSIEGNSRMMRSFDVFYVDMIHILPRHDSTYKQSFATDPDKTKEMAAKIYERVIECLKIAVTWCSETTSRKTGGPSSRYLSCKDETKQIQEYLNELENL</sequence>
<accession>A0A9P9IYA1</accession>
<dbReference type="Gene3D" id="1.10.510.10">
    <property type="entry name" value="Transferase(Phosphotransferase) domain 1"/>
    <property type="match status" value="1"/>
</dbReference>
<feature type="domain" description="Protein kinase" evidence="1">
    <location>
        <begin position="1"/>
        <end position="139"/>
    </location>
</feature>
<evidence type="ECO:0000313" key="2">
    <source>
        <dbReference type="EMBL" id="KAH7135410.1"/>
    </source>
</evidence>
<comment type="caution">
    <text evidence="2">The sequence shown here is derived from an EMBL/GenBank/DDBJ whole genome shotgun (WGS) entry which is preliminary data.</text>
</comment>
<dbReference type="Pfam" id="PF24809">
    <property type="entry name" value="DUF7708"/>
    <property type="match status" value="1"/>
</dbReference>
<name>A0A9P9IYA1_9PLEO</name>
<organism evidence="2 3">
    <name type="scientific">Dendryphion nanum</name>
    <dbReference type="NCBI Taxonomy" id="256645"/>
    <lineage>
        <taxon>Eukaryota</taxon>
        <taxon>Fungi</taxon>
        <taxon>Dikarya</taxon>
        <taxon>Ascomycota</taxon>
        <taxon>Pezizomycotina</taxon>
        <taxon>Dothideomycetes</taxon>
        <taxon>Pleosporomycetidae</taxon>
        <taxon>Pleosporales</taxon>
        <taxon>Torulaceae</taxon>
        <taxon>Dendryphion</taxon>
    </lineage>
</organism>
<evidence type="ECO:0000259" key="1">
    <source>
        <dbReference type="PROSITE" id="PS50011"/>
    </source>
</evidence>
<dbReference type="GO" id="GO:0005524">
    <property type="term" value="F:ATP binding"/>
    <property type="evidence" value="ECO:0007669"/>
    <property type="project" value="InterPro"/>
</dbReference>
<dbReference type="SUPFAM" id="SSF56112">
    <property type="entry name" value="Protein kinase-like (PK-like)"/>
    <property type="match status" value="1"/>
</dbReference>
<proteinExistence type="predicted"/>
<dbReference type="OrthoDB" id="248923at2759"/>